<dbReference type="Gene3D" id="3.30.40.10">
    <property type="entry name" value="Zinc/RING finger domain, C3HC4 (zinc finger)"/>
    <property type="match status" value="1"/>
</dbReference>
<evidence type="ECO:0000256" key="6">
    <source>
        <dbReference type="SAM" id="Phobius"/>
    </source>
</evidence>
<evidence type="ECO:0000313" key="8">
    <source>
        <dbReference type="EMBL" id="CAE0241492.1"/>
    </source>
</evidence>
<feature type="transmembrane region" description="Helical" evidence="6">
    <location>
        <begin position="320"/>
        <end position="340"/>
    </location>
</feature>
<evidence type="ECO:0000256" key="4">
    <source>
        <dbReference type="PROSITE-ProRule" id="PRU00175"/>
    </source>
</evidence>
<protein>
    <recommendedName>
        <fullName evidence="7">RING-type domain-containing protein</fullName>
    </recommendedName>
</protein>
<evidence type="ECO:0000256" key="3">
    <source>
        <dbReference type="ARBA" id="ARBA00022833"/>
    </source>
</evidence>
<keyword evidence="6" id="KW-0472">Membrane</keyword>
<evidence type="ECO:0000259" key="7">
    <source>
        <dbReference type="PROSITE" id="PS50089"/>
    </source>
</evidence>
<dbReference type="GO" id="GO:0008270">
    <property type="term" value="F:zinc ion binding"/>
    <property type="evidence" value="ECO:0007669"/>
    <property type="project" value="UniProtKB-KW"/>
</dbReference>
<feature type="transmembrane region" description="Helical" evidence="6">
    <location>
        <begin position="187"/>
        <end position="212"/>
    </location>
</feature>
<dbReference type="GO" id="GO:0061630">
    <property type="term" value="F:ubiquitin protein ligase activity"/>
    <property type="evidence" value="ECO:0007669"/>
    <property type="project" value="TreeGrafter"/>
</dbReference>
<feature type="transmembrane region" description="Helical" evidence="6">
    <location>
        <begin position="232"/>
        <end position="259"/>
    </location>
</feature>
<dbReference type="Pfam" id="PF13639">
    <property type="entry name" value="zf-RING_2"/>
    <property type="match status" value="1"/>
</dbReference>
<proteinExistence type="predicted"/>
<dbReference type="PANTHER" id="PTHR45931:SF3">
    <property type="entry name" value="RING ZINC FINGER-CONTAINING PROTEIN"/>
    <property type="match status" value="1"/>
</dbReference>
<dbReference type="PROSITE" id="PS50089">
    <property type="entry name" value="ZF_RING_2"/>
    <property type="match status" value="1"/>
</dbReference>
<dbReference type="EMBL" id="HBIB01005976">
    <property type="protein sequence ID" value="CAE0241492.1"/>
    <property type="molecule type" value="Transcribed_RNA"/>
</dbReference>
<feature type="transmembrane region" description="Helical" evidence="6">
    <location>
        <begin position="21"/>
        <end position="44"/>
    </location>
</feature>
<keyword evidence="6" id="KW-1133">Transmembrane helix</keyword>
<dbReference type="CDD" id="cd16473">
    <property type="entry name" value="RING-H2_RNF103"/>
    <property type="match status" value="1"/>
</dbReference>
<dbReference type="InterPro" id="IPR051834">
    <property type="entry name" value="RING_finger_E3_ligase"/>
</dbReference>
<keyword evidence="1" id="KW-0479">Metal-binding</keyword>
<dbReference type="GO" id="GO:0005634">
    <property type="term" value="C:nucleus"/>
    <property type="evidence" value="ECO:0007669"/>
    <property type="project" value="TreeGrafter"/>
</dbReference>
<dbReference type="AlphaFoldDB" id="A0A7S3CZ90"/>
<dbReference type="PANTHER" id="PTHR45931">
    <property type="entry name" value="SI:CH211-59O9.10"/>
    <property type="match status" value="1"/>
</dbReference>
<dbReference type="InterPro" id="IPR013083">
    <property type="entry name" value="Znf_RING/FYVE/PHD"/>
</dbReference>
<feature type="domain" description="RING-type" evidence="7">
    <location>
        <begin position="472"/>
        <end position="513"/>
    </location>
</feature>
<keyword evidence="3" id="KW-0862">Zinc</keyword>
<dbReference type="InterPro" id="IPR001841">
    <property type="entry name" value="Znf_RING"/>
</dbReference>
<name>A0A7S3CZ90_9EUKA</name>
<evidence type="ECO:0000256" key="1">
    <source>
        <dbReference type="ARBA" id="ARBA00022723"/>
    </source>
</evidence>
<gene>
    <name evidence="8" type="ORF">PBIL07802_LOCUS3654</name>
</gene>
<feature type="region of interest" description="Disordered" evidence="5">
    <location>
        <begin position="354"/>
        <end position="377"/>
    </location>
</feature>
<feature type="transmembrane region" description="Helical" evidence="6">
    <location>
        <begin position="142"/>
        <end position="166"/>
    </location>
</feature>
<accession>A0A7S3CZ90</accession>
<dbReference type="SMART" id="SM00184">
    <property type="entry name" value="RING"/>
    <property type="match status" value="1"/>
</dbReference>
<reference evidence="8" key="1">
    <citation type="submission" date="2021-01" db="EMBL/GenBank/DDBJ databases">
        <authorList>
            <person name="Corre E."/>
            <person name="Pelletier E."/>
            <person name="Niang G."/>
            <person name="Scheremetjew M."/>
            <person name="Finn R."/>
            <person name="Kale V."/>
            <person name="Holt S."/>
            <person name="Cochrane G."/>
            <person name="Meng A."/>
            <person name="Brown T."/>
            <person name="Cohen L."/>
        </authorList>
    </citation>
    <scope>NUCLEOTIDE SEQUENCE</scope>
    <source>
        <strain evidence="8">NIES-2562</strain>
    </source>
</reference>
<sequence>MIPLRFFHSSLGWQLDAFSHVAGLTVFAALVFVRLDFGIAWLMWPWVFAPLILFILKEAYLQVFFPLVNGFVRGRRGQGRSDELTPISTSFVATKHELLYSGTNILFIGSLTYGGWKFLELQSFDNNVTVTVEEGLSSTANMLLPLAVSTAVLLVVDVATAIRHLVVNGMRASLNSFEDEADKRMSFPIAVSSCIFDATVMTTTLMLVVQAQQKLWADNEVILEVPVNSSRVLSYTTALSPTYVAFILLTIIVLGYAFFFKRCFSLRGGTLASISLSGAALVLFSFLMGCAFLSLGQHLDEEYFPSLHEGSDEVPLKSSFILYFIAAGVLMLGIVISRTCTHRLFSNRLLSTQGPAGGSRQVGADSEQGGEGGEDVELGAAGNQRMERQAMEQLDRAVLQFLMGGPHVRRNLGMNRGHGLPDMMDLAILQAIQRGRVVNDEERRREERRRNFSSFPTHAYVEGSLPEEKRSCAICMEDYKDGEMLRTLPCFHVFHQACIDEWANREPSCPICRLSQ</sequence>
<evidence type="ECO:0000256" key="5">
    <source>
        <dbReference type="SAM" id="MobiDB-lite"/>
    </source>
</evidence>
<feature type="transmembrane region" description="Helical" evidence="6">
    <location>
        <begin position="271"/>
        <end position="295"/>
    </location>
</feature>
<keyword evidence="6" id="KW-0812">Transmembrane</keyword>
<dbReference type="GO" id="GO:0006511">
    <property type="term" value="P:ubiquitin-dependent protein catabolic process"/>
    <property type="evidence" value="ECO:0007669"/>
    <property type="project" value="TreeGrafter"/>
</dbReference>
<evidence type="ECO:0000256" key="2">
    <source>
        <dbReference type="ARBA" id="ARBA00022771"/>
    </source>
</evidence>
<keyword evidence="2 4" id="KW-0863">Zinc-finger</keyword>
<dbReference type="SUPFAM" id="SSF57850">
    <property type="entry name" value="RING/U-box"/>
    <property type="match status" value="1"/>
</dbReference>
<organism evidence="8">
    <name type="scientific">Palpitomonas bilix</name>
    <dbReference type="NCBI Taxonomy" id="652834"/>
    <lineage>
        <taxon>Eukaryota</taxon>
        <taxon>Eukaryota incertae sedis</taxon>
    </lineage>
</organism>